<dbReference type="Proteomes" id="UP000028990">
    <property type="component" value="Unassembled WGS sequence"/>
</dbReference>
<dbReference type="PANTHER" id="PTHR14449">
    <property type="entry name" value="FANCONI ANEMIA GROUP F PROTEIN FANCF"/>
    <property type="match status" value="1"/>
</dbReference>
<dbReference type="EMBL" id="KN121935">
    <property type="protein sequence ID" value="KFO34563.1"/>
    <property type="molecule type" value="Genomic_DNA"/>
</dbReference>
<keyword evidence="4" id="KW-0539">Nucleus</keyword>
<comment type="function">
    <text evidence="5">DNA repair protein that may operate in a postreplication repair or a cell cycle checkpoint function. May be implicated in interstrand DNA cross-link repair and in the maintenance of normal chromosome stability.</text>
</comment>
<dbReference type="InterPro" id="IPR038505">
    <property type="entry name" value="FANCF_C_sf"/>
</dbReference>
<dbReference type="AlphaFoldDB" id="A0A091DVQ5"/>
<proteinExistence type="predicted"/>
<dbReference type="Pfam" id="PF11107">
    <property type="entry name" value="FANCF"/>
    <property type="match status" value="2"/>
</dbReference>
<evidence type="ECO:0000313" key="8">
    <source>
        <dbReference type="Proteomes" id="UP000028990"/>
    </source>
</evidence>
<accession>A0A091DVQ5</accession>
<dbReference type="FunFam" id="1.25.40.490:FF:000001">
    <property type="entry name" value="Fanconi anemia, complementation group F"/>
    <property type="match status" value="1"/>
</dbReference>
<organism evidence="7 8">
    <name type="scientific">Fukomys damarensis</name>
    <name type="common">Damaraland mole rat</name>
    <name type="synonym">Cryptomys damarensis</name>
    <dbReference type="NCBI Taxonomy" id="885580"/>
    <lineage>
        <taxon>Eukaryota</taxon>
        <taxon>Metazoa</taxon>
        <taxon>Chordata</taxon>
        <taxon>Craniata</taxon>
        <taxon>Vertebrata</taxon>
        <taxon>Euteleostomi</taxon>
        <taxon>Mammalia</taxon>
        <taxon>Eutheria</taxon>
        <taxon>Euarchontoglires</taxon>
        <taxon>Glires</taxon>
        <taxon>Rodentia</taxon>
        <taxon>Hystricomorpha</taxon>
        <taxon>Bathyergidae</taxon>
        <taxon>Fukomys</taxon>
    </lineage>
</organism>
<dbReference type="GO" id="GO:0043240">
    <property type="term" value="C:Fanconi anaemia nuclear complex"/>
    <property type="evidence" value="ECO:0007669"/>
    <property type="project" value="InterPro"/>
</dbReference>
<dbReference type="Gene3D" id="1.25.40.490">
    <property type="match status" value="1"/>
</dbReference>
<name>A0A091DVQ5_FUKDA</name>
<evidence type="ECO:0000313" key="7">
    <source>
        <dbReference type="EMBL" id="KFO34563.1"/>
    </source>
</evidence>
<sequence length="202" mass="22885">MEPLLQQLERFSEVLSVSLTNHVSTWGPETVRRAFQWARYLRHVHRRFRSHGLAAVALLQPVEEELEASHPGISGEESQLLVGWLLEQSEVLAAFCRCLPAGLLTSVARRHPALCRAYLGLLTDWGEKLHYDLRKGTWVGAQSQDVPWEELLCKFQSLWHAPPPLKDQVLKALESSKARGGDFEARGLNFWTDLLLALRSGK</sequence>
<protein>
    <recommendedName>
        <fullName evidence="6">Fanconi anemia group F protein</fullName>
    </recommendedName>
</protein>
<gene>
    <name evidence="7" type="ORF">H920_04036</name>
</gene>
<dbReference type="GO" id="GO:0036297">
    <property type="term" value="P:interstrand cross-link repair"/>
    <property type="evidence" value="ECO:0007669"/>
    <property type="project" value="InterPro"/>
</dbReference>
<evidence type="ECO:0000256" key="1">
    <source>
        <dbReference type="ARBA" id="ARBA00004123"/>
    </source>
</evidence>
<dbReference type="PANTHER" id="PTHR14449:SF2">
    <property type="entry name" value="FANCONI ANEMIA GROUP F PROTEIN"/>
    <property type="match status" value="1"/>
</dbReference>
<keyword evidence="3" id="KW-0234">DNA repair</keyword>
<dbReference type="eggNOG" id="ENOG502S2Z3">
    <property type="taxonomic scope" value="Eukaryota"/>
</dbReference>
<comment type="subcellular location">
    <subcellularLocation>
        <location evidence="1">Nucleus</location>
    </subcellularLocation>
</comment>
<dbReference type="InterPro" id="IPR035428">
    <property type="entry name" value="FANCF"/>
</dbReference>
<evidence type="ECO:0000256" key="6">
    <source>
        <dbReference type="ARBA" id="ARBA00070110"/>
    </source>
</evidence>
<evidence type="ECO:0000256" key="4">
    <source>
        <dbReference type="ARBA" id="ARBA00023242"/>
    </source>
</evidence>
<evidence type="ECO:0000256" key="5">
    <source>
        <dbReference type="ARBA" id="ARBA00059878"/>
    </source>
</evidence>
<evidence type="ECO:0000256" key="2">
    <source>
        <dbReference type="ARBA" id="ARBA00022763"/>
    </source>
</evidence>
<reference evidence="7 8" key="1">
    <citation type="submission" date="2013-11" db="EMBL/GenBank/DDBJ databases">
        <title>The Damaraland mole rat (Fukomys damarensis) genome and evolution of African mole rats.</title>
        <authorList>
            <person name="Gladyshev V.N."/>
            <person name="Fang X."/>
        </authorList>
    </citation>
    <scope>NUCLEOTIDE SEQUENCE [LARGE SCALE GENOMIC DNA]</scope>
    <source>
        <tissue evidence="7">Liver</tissue>
    </source>
</reference>
<keyword evidence="2" id="KW-0227">DNA damage</keyword>
<keyword evidence="8" id="KW-1185">Reference proteome</keyword>
<evidence type="ECO:0000256" key="3">
    <source>
        <dbReference type="ARBA" id="ARBA00023204"/>
    </source>
</evidence>